<name>A0A2Z3RZ60_9MICO</name>
<organism evidence="1 2">
    <name type="scientific">Aurantimicrobium photophilum</name>
    <dbReference type="NCBI Taxonomy" id="1987356"/>
    <lineage>
        <taxon>Bacteria</taxon>
        <taxon>Bacillati</taxon>
        <taxon>Actinomycetota</taxon>
        <taxon>Actinomycetes</taxon>
        <taxon>Micrococcales</taxon>
        <taxon>Microbacteriaceae</taxon>
        <taxon>Aurantimicrobium</taxon>
    </lineage>
</organism>
<protein>
    <submittedName>
        <fullName evidence="1">Uncharacterized protein</fullName>
    </submittedName>
</protein>
<accession>A0A2Z3RZ60</accession>
<dbReference type="AlphaFoldDB" id="A0A2Z3RZ60"/>
<proteinExistence type="predicted"/>
<keyword evidence="2" id="KW-1185">Reference proteome</keyword>
<gene>
    <name evidence="1" type="ORF">AURMO_01489</name>
</gene>
<evidence type="ECO:0000313" key="2">
    <source>
        <dbReference type="Proteomes" id="UP000246894"/>
    </source>
</evidence>
<reference evidence="1 2" key="1">
    <citation type="submission" date="2017-10" db="EMBL/GenBank/DDBJ databases">
        <title>Genome of an Actinobacterium that displays light-enhanced growth.</title>
        <authorList>
            <person name="Maresca J.A."/>
            <person name="Hempel P."/>
            <person name="Shevchenko O."/>
            <person name="Miller K.J."/>
            <person name="Hahn M.W."/>
        </authorList>
    </citation>
    <scope>NUCLEOTIDE SEQUENCE [LARGE SCALE GENOMIC DNA]</scope>
    <source>
        <strain evidence="1 2">MWH-Mo1</strain>
    </source>
</reference>
<sequence length="336" mass="35733">MAGITVAILGAVIGALLFPVNAPLSLRTPTPEQTYTSEIVTFDDPQTVQVSLKIGADVPLSSLLGGRLTRSDCIEGAAISSGSSPLSIDGQALLALNTSMPLWRNLVFGDTGPDVIALRQSLIALGIEIPSEGSVDSKLIASVSALLSGFESSRTRLTEIPFERIVWIPEQNVLLNKCLLHVGEIIEPGSNFASIQGQLLAVHIVDYPITPLLGLRFLEVMGVQVELDENSSSVNDAALEAIRNSPEYKSAISATDKFEAVRPGIIRLITPQKLTAVSPVTLFGIEEKTACVKSNASIYKVTIVGSKFGQTFINPVSDKEAIPRVLTVPTGQESCK</sequence>
<dbReference type="Proteomes" id="UP000246894">
    <property type="component" value="Chromosome"/>
</dbReference>
<evidence type="ECO:0000313" key="1">
    <source>
        <dbReference type="EMBL" id="AWR22075.1"/>
    </source>
</evidence>
<dbReference type="KEGG" id="aum:AURMO_01489"/>
<dbReference type="OrthoDB" id="3238883at2"/>
<dbReference type="EMBL" id="CP023994">
    <property type="protein sequence ID" value="AWR22075.1"/>
    <property type="molecule type" value="Genomic_DNA"/>
</dbReference>